<dbReference type="InterPro" id="IPR001296">
    <property type="entry name" value="Glyco_trans_1"/>
</dbReference>
<evidence type="ECO:0000259" key="5">
    <source>
        <dbReference type="Pfam" id="PF13579"/>
    </source>
</evidence>
<evidence type="ECO:0000313" key="6">
    <source>
        <dbReference type="EMBL" id="GAA0537049.1"/>
    </source>
</evidence>
<evidence type="ECO:0000313" key="8">
    <source>
        <dbReference type="Proteomes" id="UP000597989"/>
    </source>
</evidence>
<sequence length="390" mass="43346">MRVCVVRCHYLRNSRVKREIDALVLAGHEVDVVCLKEPGKPAVERGPGLTIRRVPLRHDTGAGIVRLLFEYGLFFLLATAIVAALHARRRFDVVQVNSVPDALVFVALLPKLTGARVLLDVQEPMPEFFATRFGPGRKRPLVRLIAALERWSIRFADATITVTEPMRRTFVARGASAHKLTVVMDGADERVFDPDRFPRAERDPNRFVLISHCTIEPQYGLDTAIEAVALLAEEIPGLCLRIFGTGSQRAELRALAEHLGVADHVWFSEGFVPLDQLVAELAAADVGVVAMKRDPFRDLTLAGKMFDFIALGTPMVVSITTSVEETFGDGCFEPFESGNAQDLARALRRLHDEPELAHKYAQRASEVVRPLSWPVQRQRYLDVVAALGRS</sequence>
<evidence type="ECO:0000313" key="9">
    <source>
        <dbReference type="Proteomes" id="UP001500220"/>
    </source>
</evidence>
<dbReference type="Proteomes" id="UP001500220">
    <property type="component" value="Unassembled WGS sequence"/>
</dbReference>
<proteinExistence type="predicted"/>
<gene>
    <name evidence="6" type="ORF">GCM10009545_44730</name>
    <name evidence="7" type="ORF">GCM10011581_43720</name>
</gene>
<evidence type="ECO:0000256" key="3">
    <source>
        <dbReference type="SAM" id="Phobius"/>
    </source>
</evidence>
<keyword evidence="3" id="KW-0472">Membrane</keyword>
<dbReference type="CDD" id="cd03794">
    <property type="entry name" value="GT4_WbuB-like"/>
    <property type="match status" value="1"/>
</dbReference>
<feature type="domain" description="Glycosyltransferase subfamily 4-like N-terminal" evidence="5">
    <location>
        <begin position="15"/>
        <end position="183"/>
    </location>
</feature>
<dbReference type="PANTHER" id="PTHR45947:SF3">
    <property type="entry name" value="SULFOQUINOVOSYL TRANSFERASE SQD2"/>
    <property type="match status" value="1"/>
</dbReference>
<reference evidence="9" key="3">
    <citation type="journal article" date="2019" name="Int. J. Syst. Evol. Microbiol.">
        <title>The Global Catalogue of Microorganisms (GCM) 10K type strain sequencing project: providing services to taxonomists for standard genome sequencing and annotation.</title>
        <authorList>
            <consortium name="The Broad Institute Genomics Platform"/>
            <consortium name="The Broad Institute Genome Sequencing Center for Infectious Disease"/>
            <person name="Wu L."/>
            <person name="Ma J."/>
        </authorList>
    </citation>
    <scope>NUCLEOTIDE SEQUENCE [LARGE SCALE GENOMIC DNA]</scope>
    <source>
        <strain evidence="9">JCM 10664</strain>
    </source>
</reference>
<dbReference type="Gene3D" id="3.40.50.2000">
    <property type="entry name" value="Glycogen Phosphorylase B"/>
    <property type="match status" value="2"/>
</dbReference>
<keyword evidence="1" id="KW-0328">Glycosyltransferase</keyword>
<dbReference type="SUPFAM" id="SSF53756">
    <property type="entry name" value="UDP-Glycosyltransferase/glycogen phosphorylase"/>
    <property type="match status" value="1"/>
</dbReference>
<evidence type="ECO:0000313" key="7">
    <source>
        <dbReference type="EMBL" id="GGJ01821.1"/>
    </source>
</evidence>
<evidence type="ECO:0000256" key="2">
    <source>
        <dbReference type="ARBA" id="ARBA00022679"/>
    </source>
</evidence>
<comment type="caution">
    <text evidence="7">The sequence shown here is derived from an EMBL/GenBank/DDBJ whole genome shotgun (WGS) entry which is preliminary data.</text>
</comment>
<reference evidence="6" key="1">
    <citation type="journal article" date="2014" name="Int. J. Syst. Evol. Microbiol.">
        <title>Complete genome of a new Firmicutes species belonging to the dominant human colonic microbiota ('Ruminococcus bicirculans') reveals two chromosomes and a selective capacity to utilize plant glucans.</title>
        <authorList>
            <consortium name="NISC Comparative Sequencing Program"/>
            <person name="Wegmann U."/>
            <person name="Louis P."/>
            <person name="Goesmann A."/>
            <person name="Henrissat B."/>
            <person name="Duncan S.H."/>
            <person name="Flint H.J."/>
        </authorList>
    </citation>
    <scope>NUCLEOTIDE SEQUENCE</scope>
    <source>
        <strain evidence="6">JCM 10664</strain>
    </source>
</reference>
<evidence type="ECO:0000256" key="1">
    <source>
        <dbReference type="ARBA" id="ARBA00022676"/>
    </source>
</evidence>
<dbReference type="PANTHER" id="PTHR45947">
    <property type="entry name" value="SULFOQUINOVOSYL TRANSFERASE SQD2"/>
    <property type="match status" value="1"/>
</dbReference>
<dbReference type="Pfam" id="PF13579">
    <property type="entry name" value="Glyco_trans_4_4"/>
    <property type="match status" value="1"/>
</dbReference>
<dbReference type="EMBL" id="BMMT01000019">
    <property type="protein sequence ID" value="GGJ01821.1"/>
    <property type="molecule type" value="Genomic_DNA"/>
</dbReference>
<keyword evidence="3" id="KW-0812">Transmembrane</keyword>
<feature type="domain" description="Glycosyl transferase family 1" evidence="4">
    <location>
        <begin position="201"/>
        <end position="365"/>
    </location>
</feature>
<evidence type="ECO:0000259" key="4">
    <source>
        <dbReference type="Pfam" id="PF00534"/>
    </source>
</evidence>
<reference evidence="6" key="5">
    <citation type="submission" date="2023-12" db="EMBL/GenBank/DDBJ databases">
        <authorList>
            <person name="Sun Q."/>
            <person name="Inoue M."/>
        </authorList>
    </citation>
    <scope>NUCLEOTIDE SEQUENCE</scope>
    <source>
        <strain evidence="6">JCM 10664</strain>
    </source>
</reference>
<keyword evidence="3" id="KW-1133">Transmembrane helix</keyword>
<reference evidence="7 8" key="2">
    <citation type="journal article" date="2014" name="Int. J. Syst. Evol. Microbiol.">
        <title>Complete genome sequence of Corynebacterium casei LMG S-19264T (=DSM 44701T), isolated from a smear-ripened cheese.</title>
        <authorList>
            <consortium name="US DOE Joint Genome Institute (JGI-PGF)"/>
            <person name="Walter F."/>
            <person name="Albersmeier A."/>
            <person name="Kalinowski J."/>
            <person name="Ruckert C."/>
        </authorList>
    </citation>
    <scope>NUCLEOTIDE SEQUENCE [LARGE SCALE GENOMIC DNA]</scope>
    <source>
        <strain evidence="7 8">CGMCC 4.7206</strain>
    </source>
</reference>
<dbReference type="InterPro" id="IPR028098">
    <property type="entry name" value="Glyco_trans_4-like_N"/>
</dbReference>
<feature type="transmembrane region" description="Helical" evidence="3">
    <location>
        <begin position="64"/>
        <end position="85"/>
    </location>
</feature>
<accession>A0A917NHU4</accession>
<reference evidence="7" key="4">
    <citation type="submission" date="2020-09" db="EMBL/GenBank/DDBJ databases">
        <authorList>
            <person name="Sun Q."/>
            <person name="Zhou Y."/>
        </authorList>
    </citation>
    <scope>NUCLEOTIDE SEQUENCE</scope>
    <source>
        <strain evidence="7">CGMCC 4.7206</strain>
    </source>
</reference>
<organism evidence="7 8">
    <name type="scientific">Saccharopolyspora thermophila</name>
    <dbReference type="NCBI Taxonomy" id="89367"/>
    <lineage>
        <taxon>Bacteria</taxon>
        <taxon>Bacillati</taxon>
        <taxon>Actinomycetota</taxon>
        <taxon>Actinomycetes</taxon>
        <taxon>Pseudonocardiales</taxon>
        <taxon>Pseudonocardiaceae</taxon>
        <taxon>Saccharopolyspora</taxon>
    </lineage>
</organism>
<dbReference type="EMBL" id="BAAAHC010000020">
    <property type="protein sequence ID" value="GAA0537049.1"/>
    <property type="molecule type" value="Genomic_DNA"/>
</dbReference>
<dbReference type="InterPro" id="IPR050194">
    <property type="entry name" value="Glycosyltransferase_grp1"/>
</dbReference>
<name>A0A917NHU4_9PSEU</name>
<keyword evidence="9" id="KW-1185">Reference proteome</keyword>
<dbReference type="GO" id="GO:1901137">
    <property type="term" value="P:carbohydrate derivative biosynthetic process"/>
    <property type="evidence" value="ECO:0007669"/>
    <property type="project" value="UniProtKB-ARBA"/>
</dbReference>
<keyword evidence="2 7" id="KW-0808">Transferase</keyword>
<dbReference type="Proteomes" id="UP000597989">
    <property type="component" value="Unassembled WGS sequence"/>
</dbReference>
<protein>
    <submittedName>
        <fullName evidence="7">Glycosyl transferase family 1</fullName>
    </submittedName>
    <submittedName>
        <fullName evidence="6">Glycosyltransferase family 4 protein</fullName>
    </submittedName>
</protein>
<dbReference type="GO" id="GO:0016758">
    <property type="term" value="F:hexosyltransferase activity"/>
    <property type="evidence" value="ECO:0007669"/>
    <property type="project" value="TreeGrafter"/>
</dbReference>
<dbReference type="Pfam" id="PF00534">
    <property type="entry name" value="Glycos_transf_1"/>
    <property type="match status" value="1"/>
</dbReference>
<dbReference type="AlphaFoldDB" id="A0A917NHU4"/>